<dbReference type="InterPro" id="IPR008999">
    <property type="entry name" value="Actin-crosslinking"/>
</dbReference>
<dbReference type="OrthoDB" id="162393at2759"/>
<dbReference type="EMBL" id="NCKW01008241">
    <property type="protein sequence ID" value="POM68372.1"/>
    <property type="molecule type" value="Genomic_DNA"/>
</dbReference>
<evidence type="ECO:0000313" key="1">
    <source>
        <dbReference type="EMBL" id="POM68372.1"/>
    </source>
</evidence>
<dbReference type="Proteomes" id="UP000237271">
    <property type="component" value="Unassembled WGS sequence"/>
</dbReference>
<dbReference type="Gene3D" id="2.80.10.50">
    <property type="match status" value="1"/>
</dbReference>
<keyword evidence="2" id="KW-1185">Reference proteome</keyword>
<dbReference type="SUPFAM" id="SSF50405">
    <property type="entry name" value="Actin-crosslinking proteins"/>
    <property type="match status" value="1"/>
</dbReference>
<comment type="caution">
    <text evidence="1">The sequence shown here is derived from an EMBL/GenBank/DDBJ whole genome shotgun (WGS) entry which is preliminary data.</text>
</comment>
<organism evidence="1 2">
    <name type="scientific">Phytophthora palmivora</name>
    <dbReference type="NCBI Taxonomy" id="4796"/>
    <lineage>
        <taxon>Eukaryota</taxon>
        <taxon>Sar</taxon>
        <taxon>Stramenopiles</taxon>
        <taxon>Oomycota</taxon>
        <taxon>Peronosporomycetes</taxon>
        <taxon>Peronosporales</taxon>
        <taxon>Peronosporaceae</taxon>
        <taxon>Phytophthora</taxon>
    </lineage>
</organism>
<gene>
    <name evidence="1" type="ORF">PHPALM_15475</name>
</gene>
<sequence length="190" mass="21711">MDLTDIPFNVPVILHSICKRKNLQNPVGTIQARCLADNRDVYEQIVLRHINDKVAIQSVRNDRFLRVCANGNCTFDSTHVSEQDLFNMESDSTCSLFFVSCFTGNTLHDDEDMIKCVNKNRLESEAWRIIEPHTPNTGMNQLEYQHHVLAGRDRQHLILELAKGGKTPDEIEQIVTRLFDSPTVAIPLHK</sequence>
<dbReference type="AlphaFoldDB" id="A0A2P4XS54"/>
<accession>A0A2P4XS54</accession>
<protein>
    <submittedName>
        <fullName evidence="1">Uncharacterized protein</fullName>
    </submittedName>
</protein>
<evidence type="ECO:0000313" key="2">
    <source>
        <dbReference type="Proteomes" id="UP000237271"/>
    </source>
</evidence>
<name>A0A2P4XS54_9STRA</name>
<proteinExistence type="predicted"/>
<reference evidence="1 2" key="1">
    <citation type="journal article" date="2017" name="Genome Biol. Evol.">
        <title>Phytophthora megakarya and P. palmivora, closely related causal agents of cacao black pod rot, underwent increases in genome sizes and gene numbers by different mechanisms.</title>
        <authorList>
            <person name="Ali S.S."/>
            <person name="Shao J."/>
            <person name="Lary D.J."/>
            <person name="Kronmiller B."/>
            <person name="Shen D."/>
            <person name="Strem M.D."/>
            <person name="Amoako-Attah I."/>
            <person name="Akrofi A.Y."/>
            <person name="Begoude B.A."/>
            <person name="Ten Hoopen G.M."/>
            <person name="Coulibaly K."/>
            <person name="Kebe B.I."/>
            <person name="Melnick R.L."/>
            <person name="Guiltinan M.J."/>
            <person name="Tyler B.M."/>
            <person name="Meinhardt L.W."/>
            <person name="Bailey B.A."/>
        </authorList>
    </citation>
    <scope>NUCLEOTIDE SEQUENCE [LARGE SCALE GENOMIC DNA]</scope>
    <source>
        <strain evidence="2">sbr112.9</strain>
    </source>
</reference>